<dbReference type="EMBL" id="CABM01000059">
    <property type="protein sequence ID" value="CBH98692.1"/>
    <property type="molecule type" value="Genomic_DNA"/>
</dbReference>
<proteinExistence type="predicted"/>
<dbReference type="AlphaFoldDB" id="E6PUT5"/>
<name>E6PUT5_9ZZZZ</name>
<accession>E6PUT5</accession>
<protein>
    <submittedName>
        <fullName evidence="2">Uncharacterized protein</fullName>
    </submittedName>
</protein>
<reference evidence="2" key="1">
    <citation type="submission" date="2009-10" db="EMBL/GenBank/DDBJ databases">
        <title>Diversity of trophic interactions inside an arsenic-rich microbial ecosystem.</title>
        <authorList>
            <person name="Bertin P.N."/>
            <person name="Heinrich-Salmeron A."/>
            <person name="Pelletier E."/>
            <person name="Goulhen-Chollet F."/>
            <person name="Arsene-Ploetze F."/>
            <person name="Gallien S."/>
            <person name="Calteau A."/>
            <person name="Vallenet D."/>
            <person name="Casiot C."/>
            <person name="Chane-Woon-Ming B."/>
            <person name="Giloteaux L."/>
            <person name="Barakat M."/>
            <person name="Bonnefoy V."/>
            <person name="Bruneel O."/>
            <person name="Chandler M."/>
            <person name="Cleiss J."/>
            <person name="Duran R."/>
            <person name="Elbaz-Poulichet F."/>
            <person name="Fonknechten N."/>
            <person name="Lauga B."/>
            <person name="Mornico D."/>
            <person name="Ortet P."/>
            <person name="Schaeffer C."/>
            <person name="Siguier P."/>
            <person name="Alexander Thil Smith A."/>
            <person name="Van Dorsselaer A."/>
            <person name="Weissenbach J."/>
            <person name="Medigue C."/>
            <person name="Le Paslier D."/>
        </authorList>
    </citation>
    <scope>NUCLEOTIDE SEQUENCE</scope>
</reference>
<evidence type="ECO:0000256" key="1">
    <source>
        <dbReference type="SAM" id="MobiDB-lite"/>
    </source>
</evidence>
<sequence>MDVLGLKARLFGDILYTQVPVGIKYKKNNDFNSNFSGLGSPGTMKDVFVAYFPNKSLSLTAAYAWRGRVRTPYAYHTSPRTHAASNLTQELSHRPPEPTLHPTSHRSYPHETAVLHPGACPDGLQPHAV</sequence>
<comment type="caution">
    <text evidence="2">The sequence shown here is derived from an EMBL/GenBank/DDBJ whole genome shotgun (WGS) entry which is preliminary data.</text>
</comment>
<evidence type="ECO:0000313" key="2">
    <source>
        <dbReference type="EMBL" id="CBH98692.1"/>
    </source>
</evidence>
<dbReference type="InterPro" id="IPR021393">
    <property type="entry name" value="DUF3034"/>
</dbReference>
<feature type="compositionally biased region" description="Polar residues" evidence="1">
    <location>
        <begin position="78"/>
        <end position="90"/>
    </location>
</feature>
<gene>
    <name evidence="2" type="ORF">CARN2_4173</name>
</gene>
<dbReference type="Pfam" id="PF11231">
    <property type="entry name" value="DUF3034"/>
    <property type="match status" value="1"/>
</dbReference>
<feature type="region of interest" description="Disordered" evidence="1">
    <location>
        <begin position="76"/>
        <end position="129"/>
    </location>
</feature>
<organism evidence="2">
    <name type="scientific">mine drainage metagenome</name>
    <dbReference type="NCBI Taxonomy" id="410659"/>
    <lineage>
        <taxon>unclassified sequences</taxon>
        <taxon>metagenomes</taxon>
        <taxon>ecological metagenomes</taxon>
    </lineage>
</organism>